<accession>A0A0G2ZCV2</accession>
<dbReference type="AlphaFoldDB" id="A0A0G2ZCV2"/>
<proteinExistence type="predicted"/>
<dbReference type="STRING" id="1330330.IX53_00740"/>
<dbReference type="EMBL" id="CP011232">
    <property type="protein sequence ID" value="AKI96588.1"/>
    <property type="molecule type" value="Genomic_DNA"/>
</dbReference>
<gene>
    <name evidence="1" type="ORF">IX53_00740</name>
</gene>
<evidence type="ECO:0000313" key="1">
    <source>
        <dbReference type="EMBL" id="AKI96588.1"/>
    </source>
</evidence>
<reference evidence="1 2" key="1">
    <citation type="submission" date="2015-04" db="EMBL/GenBank/DDBJ databases">
        <title>Complete Genome Sequence of Kosmotoga pacifica SLHLJ1.</title>
        <authorList>
            <person name="Jiang L.J."/>
            <person name="Shao Z.Z."/>
            <person name="Jebbar M."/>
        </authorList>
    </citation>
    <scope>NUCLEOTIDE SEQUENCE [LARGE SCALE GENOMIC DNA]</scope>
    <source>
        <strain evidence="1 2">SLHLJ1</strain>
    </source>
</reference>
<evidence type="ECO:0000313" key="2">
    <source>
        <dbReference type="Proteomes" id="UP000035159"/>
    </source>
</evidence>
<protein>
    <submittedName>
        <fullName evidence="1">Uncharacterized protein</fullName>
    </submittedName>
</protein>
<organism evidence="1 2">
    <name type="scientific">Kosmotoga pacifica</name>
    <dbReference type="NCBI Taxonomy" id="1330330"/>
    <lineage>
        <taxon>Bacteria</taxon>
        <taxon>Thermotogati</taxon>
        <taxon>Thermotogota</taxon>
        <taxon>Thermotogae</taxon>
        <taxon>Kosmotogales</taxon>
        <taxon>Kosmotogaceae</taxon>
        <taxon>Kosmotoga</taxon>
    </lineage>
</organism>
<dbReference type="RefSeq" id="WP_047753723.1">
    <property type="nucleotide sequence ID" value="NZ_CAJUHA010000002.1"/>
</dbReference>
<dbReference type="Proteomes" id="UP000035159">
    <property type="component" value="Chromosome"/>
</dbReference>
<name>A0A0G2ZCV2_9BACT</name>
<sequence length="148" mass="16681">MANKVVKLTKLSKADKGKFQQKGVSKVELADGTILEIPIKSIGINFRDKLEDEYPYPEPPVTKIFNKQLKRFEEVPNTNDPKWKAECAKIDNIRVYATVIWGIDIEIEGDTLEDKVQTLLDTGIPAGAFSKIAQDIMKLSGIDQEQFQ</sequence>
<dbReference type="PATRIC" id="fig|1330330.3.peg.140"/>
<keyword evidence="2" id="KW-1185">Reference proteome</keyword>
<dbReference type="KEGG" id="kpf:IX53_00740"/>